<name>A0A6J5P6K5_9CAUD</name>
<evidence type="ECO:0000313" key="1">
    <source>
        <dbReference type="EMBL" id="CAB4163134.1"/>
    </source>
</evidence>
<dbReference type="Pfam" id="PF25209">
    <property type="entry name" value="Phage_capsid_4"/>
    <property type="match status" value="1"/>
</dbReference>
<organism evidence="1">
    <name type="scientific">uncultured Caudovirales phage</name>
    <dbReference type="NCBI Taxonomy" id="2100421"/>
    <lineage>
        <taxon>Viruses</taxon>
        <taxon>Duplodnaviria</taxon>
        <taxon>Heunggongvirae</taxon>
        <taxon>Uroviricota</taxon>
        <taxon>Caudoviricetes</taxon>
        <taxon>Peduoviridae</taxon>
        <taxon>Maltschvirus</taxon>
        <taxon>Maltschvirus maltsch</taxon>
    </lineage>
</organism>
<dbReference type="EMBL" id="LR796755">
    <property type="protein sequence ID" value="CAB4163134.1"/>
    <property type="molecule type" value="Genomic_DNA"/>
</dbReference>
<dbReference type="SUPFAM" id="SSF56563">
    <property type="entry name" value="Major capsid protein gp5"/>
    <property type="match status" value="1"/>
</dbReference>
<sequence>MIRFTSNTFAVEAAGPNGEERRTITGVAVPYNTFATVSDGTTVQFAPGSLPVDGKAPKLYMYHDSTQAVGLVSERVDSPEAMYFTAKVSSTRAGDEALVLASDGVIDAVSVGVNPTEFKYDDAGNMTVLKGDWIELSLVPQGAFSGSIITQVAAEAPQVETQKEEPKMDNTPAVVEEVAVPTAPIFAQAKREPRLPNAAEFVAAMHKGGVEAANATKVWNDYRSFHQSPIAAAAGDVVTSNVAGLIPVPILGPVFADINYIAPLLSAVGTRAMPAGNAGSSFIRPTWTTHPTVAEQSAQLDAVSATTSVIASNTVTKKTFAGSTTLSYQTVSFSDPAAMAIIMQDLAGQYLLAIDNYACDTLVSSASSDGVWDLTVTDLLKSIYDCAVTTVAATNYLPTHIAVDPATWGLMMQLVDDNKRPIFGYTGGGLNGYNTLGKGDATSWQNSNPLGLQIIVDKNFAAKTMVIFNANAYEIYRQDEGLLSVENPTTVSRTMSMYGYAAVFAANSSMIRKITQA</sequence>
<gene>
    <name evidence="1" type="ORF">UFOVP800_3</name>
</gene>
<reference evidence="1" key="1">
    <citation type="submission" date="2020-04" db="EMBL/GenBank/DDBJ databases">
        <authorList>
            <person name="Chiriac C."/>
            <person name="Salcher M."/>
            <person name="Ghai R."/>
            <person name="Kavagutti S V."/>
        </authorList>
    </citation>
    <scope>NUCLEOTIDE SEQUENCE</scope>
</reference>
<proteinExistence type="predicted"/>
<accession>A0A6J5P6K5</accession>
<evidence type="ECO:0008006" key="2">
    <source>
        <dbReference type="Google" id="ProtNLM"/>
    </source>
</evidence>
<protein>
    <recommendedName>
        <fullName evidence="2">Prohead protease</fullName>
    </recommendedName>
</protein>